<dbReference type="EMBL" id="JACHJD010000022">
    <property type="protein sequence ID" value="MBB5109004.1"/>
    <property type="molecule type" value="Genomic_DNA"/>
</dbReference>
<comment type="caution">
    <text evidence="1">The sequence shown here is derived from an EMBL/GenBank/DDBJ whole genome shotgun (WGS) entry which is preliminary data.</text>
</comment>
<keyword evidence="2" id="KW-1185">Reference proteome</keyword>
<dbReference type="Proteomes" id="UP000549009">
    <property type="component" value="Unassembled WGS sequence"/>
</dbReference>
<reference evidence="1 2" key="1">
    <citation type="submission" date="2020-08" db="EMBL/GenBank/DDBJ databases">
        <title>Genomic Encyclopedia of Type Strains, Phase III (KMG-III): the genomes of soil and plant-associated and newly described type strains.</title>
        <authorList>
            <person name="Whitman W."/>
        </authorList>
    </citation>
    <scope>NUCLEOTIDE SEQUENCE [LARGE SCALE GENOMIC DNA]</scope>
    <source>
        <strain evidence="1 2">CECT 3146</strain>
    </source>
</reference>
<dbReference type="AlphaFoldDB" id="A0A7W8EZC1"/>
<protein>
    <submittedName>
        <fullName evidence="1">Uncharacterized protein</fullName>
    </submittedName>
</protein>
<evidence type="ECO:0000313" key="2">
    <source>
        <dbReference type="Proteomes" id="UP000549009"/>
    </source>
</evidence>
<dbReference type="RefSeq" id="WP_184926005.1">
    <property type="nucleotide sequence ID" value="NZ_BMSQ01000025.1"/>
</dbReference>
<evidence type="ECO:0000313" key="1">
    <source>
        <dbReference type="EMBL" id="MBB5109004.1"/>
    </source>
</evidence>
<accession>A0A7W8EZC1</accession>
<sequence length="156" mass="17263">MDIEVELENYLGEKRALIDAITREFRDGTPAKAIAVRVAGAFSRDQVTQYLSAVALHDSARKALQEADLAHAFDVRVTGIDAPREARIQVAADLAETPDYADLASRARAAFRDFHLTLDVTKDLPRGEDDRITDAFLDEMLLDGEPVRLVKATPRT</sequence>
<gene>
    <name evidence="1" type="ORF">FHS40_008130</name>
</gene>
<proteinExistence type="predicted"/>
<organism evidence="1 2">
    <name type="scientific">Streptomyces spectabilis</name>
    <dbReference type="NCBI Taxonomy" id="68270"/>
    <lineage>
        <taxon>Bacteria</taxon>
        <taxon>Bacillati</taxon>
        <taxon>Actinomycetota</taxon>
        <taxon>Actinomycetes</taxon>
        <taxon>Kitasatosporales</taxon>
        <taxon>Streptomycetaceae</taxon>
        <taxon>Streptomyces</taxon>
    </lineage>
</organism>
<name>A0A7W8EZC1_STRST</name>